<dbReference type="EMBL" id="FQVG01000032">
    <property type="protein sequence ID" value="SHF07093.1"/>
    <property type="molecule type" value="Genomic_DNA"/>
</dbReference>
<accession>A0A1M4YN66</accession>
<reference evidence="2" key="1">
    <citation type="submission" date="2016-11" db="EMBL/GenBank/DDBJ databases">
        <authorList>
            <person name="Varghese N."/>
            <person name="Submissions S."/>
        </authorList>
    </citation>
    <scope>NUCLEOTIDE SEQUENCE [LARGE SCALE GENOMIC DNA]</scope>
    <source>
        <strain evidence="2">DSM 10124</strain>
    </source>
</reference>
<proteinExistence type="predicted"/>
<evidence type="ECO:0000313" key="1">
    <source>
        <dbReference type="EMBL" id="SHF07093.1"/>
    </source>
</evidence>
<keyword evidence="2" id="KW-1185">Reference proteome</keyword>
<protein>
    <submittedName>
        <fullName evidence="1">Uncharacterized protein</fullName>
    </submittedName>
</protein>
<dbReference type="RefSeq" id="WP_073249022.1">
    <property type="nucleotide sequence ID" value="NZ_FQVG01000032.1"/>
</dbReference>
<gene>
    <name evidence="1" type="ORF">SAMN02746091_01707</name>
</gene>
<sequence>MELNNEVIGISAEIAIADVFNVHIDDNYRKRGNKIIVEILKPIVEKAFNDYKLPKPEKHIAEDQSPIDFILQNGKTLSVKTNQKSIGKVAPQKIGQPTSETYFKYFKDIVGNNIPTDLNMKRHLFKEISINKIDLVMKEYWKNMFECDYLIHFFDIIKKSGCINTNPSFIVLSKFINAPKWKKEKFEFTQTLTSWNESCTVKYCGISIGEFQVHNNRDCFKFRFNMKGILSLLEKKLI</sequence>
<name>A0A1M4YN66_9CLOT</name>
<evidence type="ECO:0000313" key="2">
    <source>
        <dbReference type="Proteomes" id="UP000184423"/>
    </source>
</evidence>
<dbReference type="AlphaFoldDB" id="A0A1M4YN66"/>
<organism evidence="1 2">
    <name type="scientific">Caloramator proteoclasticus DSM 10124</name>
    <dbReference type="NCBI Taxonomy" id="1121262"/>
    <lineage>
        <taxon>Bacteria</taxon>
        <taxon>Bacillati</taxon>
        <taxon>Bacillota</taxon>
        <taxon>Clostridia</taxon>
        <taxon>Eubacteriales</taxon>
        <taxon>Clostridiaceae</taxon>
        <taxon>Caloramator</taxon>
    </lineage>
</organism>
<dbReference type="Proteomes" id="UP000184423">
    <property type="component" value="Unassembled WGS sequence"/>
</dbReference>